<keyword evidence="3" id="KW-1185">Reference proteome</keyword>
<proteinExistence type="predicted"/>
<protein>
    <submittedName>
        <fullName evidence="2">Uncharacterized protein</fullName>
    </submittedName>
</protein>
<dbReference type="AlphaFoldDB" id="A0AA88DTG2"/>
<gene>
    <name evidence="2" type="ORF">TIFTF001_030021</name>
</gene>
<evidence type="ECO:0000313" key="2">
    <source>
        <dbReference type="EMBL" id="GMN60931.1"/>
    </source>
</evidence>
<dbReference type="Proteomes" id="UP001187192">
    <property type="component" value="Unassembled WGS sequence"/>
</dbReference>
<reference evidence="2" key="1">
    <citation type="submission" date="2023-07" db="EMBL/GenBank/DDBJ databases">
        <title>draft genome sequence of fig (Ficus carica).</title>
        <authorList>
            <person name="Takahashi T."/>
            <person name="Nishimura K."/>
        </authorList>
    </citation>
    <scope>NUCLEOTIDE SEQUENCE</scope>
</reference>
<accession>A0AA88DTG2</accession>
<feature type="compositionally biased region" description="Basic and acidic residues" evidence="1">
    <location>
        <begin position="1"/>
        <end position="25"/>
    </location>
</feature>
<evidence type="ECO:0000313" key="3">
    <source>
        <dbReference type="Proteomes" id="UP001187192"/>
    </source>
</evidence>
<name>A0AA88DTG2_FICCA</name>
<feature type="region of interest" description="Disordered" evidence="1">
    <location>
        <begin position="1"/>
        <end position="43"/>
    </location>
</feature>
<sequence length="65" mass="7418">MTARGENAKTEPRRCSPEFLRKSSDGAKPSSVTATTKKRCRRLQRRIPVDDDVDCRRRSAKVERG</sequence>
<comment type="caution">
    <text evidence="2">The sequence shown here is derived from an EMBL/GenBank/DDBJ whole genome shotgun (WGS) entry which is preliminary data.</text>
</comment>
<organism evidence="2 3">
    <name type="scientific">Ficus carica</name>
    <name type="common">Common fig</name>
    <dbReference type="NCBI Taxonomy" id="3494"/>
    <lineage>
        <taxon>Eukaryota</taxon>
        <taxon>Viridiplantae</taxon>
        <taxon>Streptophyta</taxon>
        <taxon>Embryophyta</taxon>
        <taxon>Tracheophyta</taxon>
        <taxon>Spermatophyta</taxon>
        <taxon>Magnoliopsida</taxon>
        <taxon>eudicotyledons</taxon>
        <taxon>Gunneridae</taxon>
        <taxon>Pentapetalae</taxon>
        <taxon>rosids</taxon>
        <taxon>fabids</taxon>
        <taxon>Rosales</taxon>
        <taxon>Moraceae</taxon>
        <taxon>Ficeae</taxon>
        <taxon>Ficus</taxon>
    </lineage>
</organism>
<evidence type="ECO:0000256" key="1">
    <source>
        <dbReference type="SAM" id="MobiDB-lite"/>
    </source>
</evidence>
<dbReference type="EMBL" id="BTGU01000104">
    <property type="protein sequence ID" value="GMN60931.1"/>
    <property type="molecule type" value="Genomic_DNA"/>
</dbReference>